<proteinExistence type="predicted"/>
<protein>
    <submittedName>
        <fullName evidence="1">Uncharacterized protein</fullName>
    </submittedName>
</protein>
<organism evidence="1 2">
    <name type="scientific">Desulfurispira natronophila</name>
    <dbReference type="NCBI Taxonomy" id="682562"/>
    <lineage>
        <taxon>Bacteria</taxon>
        <taxon>Pseudomonadati</taxon>
        <taxon>Chrysiogenota</taxon>
        <taxon>Chrysiogenia</taxon>
        <taxon>Chrysiogenales</taxon>
        <taxon>Chrysiogenaceae</taxon>
        <taxon>Desulfurispira</taxon>
    </lineage>
</organism>
<reference evidence="1 2" key="1">
    <citation type="submission" date="2020-08" db="EMBL/GenBank/DDBJ databases">
        <title>Genomic Encyclopedia of Type Strains, Phase IV (KMG-IV): sequencing the most valuable type-strain genomes for metagenomic binning, comparative biology and taxonomic classification.</title>
        <authorList>
            <person name="Goeker M."/>
        </authorList>
    </citation>
    <scope>NUCLEOTIDE SEQUENCE [LARGE SCALE GENOMIC DNA]</scope>
    <source>
        <strain evidence="1 2">DSM 22071</strain>
    </source>
</reference>
<dbReference type="AlphaFoldDB" id="A0A7W7Y2T0"/>
<keyword evidence="2" id="KW-1185">Reference proteome</keyword>
<dbReference type="Proteomes" id="UP000528322">
    <property type="component" value="Unassembled WGS sequence"/>
</dbReference>
<sequence length="99" mass="11837">MRFFDSTTERHVDTHFENLPTPVKHQLRCCSVEALQLPGIHERKAFQKIYYTMELVHQNQLKKVEQEVYRYCFLQLHEQSHTAMGSQPSVYFAKQYGMQ</sequence>
<evidence type="ECO:0000313" key="2">
    <source>
        <dbReference type="Proteomes" id="UP000528322"/>
    </source>
</evidence>
<comment type="caution">
    <text evidence="1">The sequence shown here is derived from an EMBL/GenBank/DDBJ whole genome shotgun (WGS) entry which is preliminary data.</text>
</comment>
<gene>
    <name evidence="1" type="ORF">HNR37_000296</name>
</gene>
<accession>A0A7W7Y2T0</accession>
<name>A0A7W7Y2T0_9BACT</name>
<evidence type="ECO:0000313" key="1">
    <source>
        <dbReference type="EMBL" id="MBB5020993.1"/>
    </source>
</evidence>
<dbReference type="EMBL" id="JACHID010000001">
    <property type="protein sequence ID" value="MBB5020993.1"/>
    <property type="molecule type" value="Genomic_DNA"/>
</dbReference>